<protein>
    <submittedName>
        <fullName evidence="3">Glycerophosphoryl diester phosphodiesterase</fullName>
        <ecNumber evidence="3">3.1.4.46</ecNumber>
    </submittedName>
</protein>
<feature type="domain" description="GP-PDE" evidence="2">
    <location>
        <begin position="36"/>
        <end position="274"/>
    </location>
</feature>
<dbReference type="Pfam" id="PF03009">
    <property type="entry name" value="GDPD"/>
    <property type="match status" value="1"/>
</dbReference>
<keyword evidence="4" id="KW-1185">Reference proteome</keyword>
<proteinExistence type="predicted"/>
<accession>A0ABS4RER2</accession>
<keyword evidence="1" id="KW-0812">Transmembrane</keyword>
<dbReference type="SUPFAM" id="SSF51695">
    <property type="entry name" value="PLC-like phosphodiesterases"/>
    <property type="match status" value="1"/>
</dbReference>
<gene>
    <name evidence="3" type="ORF">J2Z40_001785</name>
</gene>
<keyword evidence="3" id="KW-0378">Hydrolase</keyword>
<dbReference type="GO" id="GO:0008889">
    <property type="term" value="F:glycerophosphodiester phosphodiesterase activity"/>
    <property type="evidence" value="ECO:0007669"/>
    <property type="project" value="UniProtKB-EC"/>
</dbReference>
<dbReference type="Gene3D" id="3.20.20.190">
    <property type="entry name" value="Phosphatidylinositol (PI) phosphodiesterase"/>
    <property type="match status" value="1"/>
</dbReference>
<feature type="transmembrane region" description="Helical" evidence="1">
    <location>
        <begin position="12"/>
        <end position="30"/>
    </location>
</feature>
<keyword evidence="1" id="KW-0472">Membrane</keyword>
<dbReference type="PROSITE" id="PS51704">
    <property type="entry name" value="GP_PDE"/>
    <property type="match status" value="1"/>
</dbReference>
<dbReference type="EMBL" id="JAGIKZ010000008">
    <property type="protein sequence ID" value="MBP2241223.1"/>
    <property type="molecule type" value="Genomic_DNA"/>
</dbReference>
<dbReference type="InterPro" id="IPR030395">
    <property type="entry name" value="GP_PDE_dom"/>
</dbReference>
<evidence type="ECO:0000256" key="1">
    <source>
        <dbReference type="SAM" id="Phobius"/>
    </source>
</evidence>
<organism evidence="3 4">
    <name type="scientific">Cytobacillus eiseniae</name>
    <dbReference type="NCBI Taxonomy" id="762947"/>
    <lineage>
        <taxon>Bacteria</taxon>
        <taxon>Bacillati</taxon>
        <taxon>Bacillota</taxon>
        <taxon>Bacilli</taxon>
        <taxon>Bacillales</taxon>
        <taxon>Bacillaceae</taxon>
        <taxon>Cytobacillus</taxon>
    </lineage>
</organism>
<dbReference type="PANTHER" id="PTHR46211">
    <property type="entry name" value="GLYCEROPHOSPHORYL DIESTER PHOSPHODIESTERASE"/>
    <property type="match status" value="1"/>
</dbReference>
<evidence type="ECO:0000313" key="4">
    <source>
        <dbReference type="Proteomes" id="UP001519293"/>
    </source>
</evidence>
<dbReference type="PANTHER" id="PTHR46211:SF14">
    <property type="entry name" value="GLYCEROPHOSPHODIESTER PHOSPHODIESTERASE"/>
    <property type="match status" value="1"/>
</dbReference>
<sequence>MRVLRSAKKPFYVYFLLISWFLVSSFNQYIQTPQPFESIAHRGASYYAPENTFAAFQKAVELGFDYIELDVRVTKDEQLVVIHDADVERTTTGKGYIGDLTIRELKELDAGSWFSPEFHEERIPLLEDILIQFGHQIGILIEMKAPEDQPEMIELLANALQFHTTNGLNAHSIKVQSFNSQAVKLFHSLVPTISTGILLNTPLDLLQLSSYQSFASFLSIHHQLLSKSVIGYAQKYGFEIFTWTIKKPKEYHAIKRLGVQGIITDEDFRLTEATWLLFARSQNK</sequence>
<reference evidence="3 4" key="1">
    <citation type="submission" date="2021-03" db="EMBL/GenBank/DDBJ databases">
        <title>Genomic Encyclopedia of Type Strains, Phase IV (KMG-IV): sequencing the most valuable type-strain genomes for metagenomic binning, comparative biology and taxonomic classification.</title>
        <authorList>
            <person name="Goeker M."/>
        </authorList>
    </citation>
    <scope>NUCLEOTIDE SEQUENCE [LARGE SCALE GENOMIC DNA]</scope>
    <source>
        <strain evidence="3 4">DSM 26675</strain>
    </source>
</reference>
<dbReference type="EC" id="3.1.4.46" evidence="3"/>
<comment type="caution">
    <text evidence="3">The sequence shown here is derived from an EMBL/GenBank/DDBJ whole genome shotgun (WGS) entry which is preliminary data.</text>
</comment>
<evidence type="ECO:0000259" key="2">
    <source>
        <dbReference type="PROSITE" id="PS51704"/>
    </source>
</evidence>
<name>A0ABS4RER2_9BACI</name>
<dbReference type="RefSeq" id="WP_162840487.1">
    <property type="nucleotide sequence ID" value="NZ_JAGIKZ010000008.1"/>
</dbReference>
<evidence type="ECO:0000313" key="3">
    <source>
        <dbReference type="EMBL" id="MBP2241223.1"/>
    </source>
</evidence>
<dbReference type="InterPro" id="IPR017946">
    <property type="entry name" value="PLC-like_Pdiesterase_TIM-brl"/>
</dbReference>
<dbReference type="Proteomes" id="UP001519293">
    <property type="component" value="Unassembled WGS sequence"/>
</dbReference>
<keyword evidence="1" id="KW-1133">Transmembrane helix</keyword>